<feature type="transmembrane region" description="Helical" evidence="1">
    <location>
        <begin position="62"/>
        <end position="85"/>
    </location>
</feature>
<keyword evidence="1" id="KW-0472">Membrane</keyword>
<protein>
    <submittedName>
        <fullName evidence="2">Uncharacterized protein</fullName>
    </submittedName>
</protein>
<dbReference type="PANTHER" id="PTHR45749">
    <property type="match status" value="1"/>
</dbReference>
<dbReference type="Proteomes" id="UP000053097">
    <property type="component" value="Unassembled WGS sequence"/>
</dbReference>
<dbReference type="AlphaFoldDB" id="A0A026X272"/>
<proteinExistence type="predicted"/>
<dbReference type="EMBL" id="KK107030">
    <property type="protein sequence ID" value="EZA62143.1"/>
    <property type="molecule type" value="Genomic_DNA"/>
</dbReference>
<keyword evidence="3" id="KW-1185">Reference proteome</keyword>
<name>A0A026X272_OOCBI</name>
<accession>A0A026X272</accession>
<keyword evidence="1" id="KW-1133">Transmembrane helix</keyword>
<evidence type="ECO:0000313" key="2">
    <source>
        <dbReference type="EMBL" id="EZA62143.1"/>
    </source>
</evidence>
<reference evidence="2 3" key="1">
    <citation type="journal article" date="2014" name="Curr. Biol.">
        <title>The genome of the clonal raider ant Cerapachys biroi.</title>
        <authorList>
            <person name="Oxley P.R."/>
            <person name="Ji L."/>
            <person name="Fetter-Pruneda I."/>
            <person name="McKenzie S.K."/>
            <person name="Li C."/>
            <person name="Hu H."/>
            <person name="Zhang G."/>
            <person name="Kronauer D.J."/>
        </authorList>
    </citation>
    <scope>NUCLEOTIDE SEQUENCE [LARGE SCALE GENOMIC DNA]</scope>
</reference>
<dbReference type="PANTHER" id="PTHR45749:SF21">
    <property type="entry name" value="DUF4371 DOMAIN-CONTAINING PROTEIN"/>
    <property type="match status" value="1"/>
</dbReference>
<gene>
    <name evidence="2" type="ORF">X777_03750</name>
</gene>
<sequence>LNDFIRSFLVEQGPDQRKDSNFFLSETINNRKFSKEWFKRKLANGQFIERTWLIYSKKRGQYFIFLAFFLIHHVCQIPQYHYLLIQYNQEKKKWRHVHIDVIMLYAESHLTLRESNEKIGEPGSGIFLSVVNMIAKYNPKLKAVVFSTHINSIIITGGGLVNESLQKLKADGLDIANIREQSYDNGTNMNRKYNDV</sequence>
<feature type="non-terminal residue" evidence="2">
    <location>
        <position position="1"/>
    </location>
</feature>
<evidence type="ECO:0000313" key="3">
    <source>
        <dbReference type="Proteomes" id="UP000053097"/>
    </source>
</evidence>
<evidence type="ECO:0000256" key="1">
    <source>
        <dbReference type="SAM" id="Phobius"/>
    </source>
</evidence>
<keyword evidence="1" id="KW-0812">Transmembrane</keyword>
<organism evidence="2 3">
    <name type="scientific">Ooceraea biroi</name>
    <name type="common">Clonal raider ant</name>
    <name type="synonym">Cerapachys biroi</name>
    <dbReference type="NCBI Taxonomy" id="2015173"/>
    <lineage>
        <taxon>Eukaryota</taxon>
        <taxon>Metazoa</taxon>
        <taxon>Ecdysozoa</taxon>
        <taxon>Arthropoda</taxon>
        <taxon>Hexapoda</taxon>
        <taxon>Insecta</taxon>
        <taxon>Pterygota</taxon>
        <taxon>Neoptera</taxon>
        <taxon>Endopterygota</taxon>
        <taxon>Hymenoptera</taxon>
        <taxon>Apocrita</taxon>
        <taxon>Aculeata</taxon>
        <taxon>Formicoidea</taxon>
        <taxon>Formicidae</taxon>
        <taxon>Dorylinae</taxon>
        <taxon>Ooceraea</taxon>
    </lineage>
</organism>